<accession>A0A131YN19</accession>
<dbReference type="EMBL" id="GEDV01007908">
    <property type="protein sequence ID" value="JAP80649.1"/>
    <property type="molecule type" value="Transcribed_RNA"/>
</dbReference>
<dbReference type="InterPro" id="IPR012674">
    <property type="entry name" value="Calycin"/>
</dbReference>
<name>A0A131YN19_RHIAP</name>
<sequence length="183" mass="20248">MSSVSALRVLAFIQLCFLPALAQTSTEKNDVKTENTDAFEIIAAIPYAEAIKDTNTNPLFKCLTGRRIVFDPISPSATYEWSLYAGDGQPRKHATFHFTPGDALDTATVVINSNTSTTQTARYPYTDYQTCGIMELDYEGHHCTLWVKNATVSVPEECHRQFTKVCGEGVSLYDKDTCSKLTA</sequence>
<evidence type="ECO:0000313" key="2">
    <source>
        <dbReference type="EMBL" id="JAP80649.1"/>
    </source>
</evidence>
<evidence type="ECO:0000256" key="1">
    <source>
        <dbReference type="SAM" id="SignalP"/>
    </source>
</evidence>
<dbReference type="GO" id="GO:0043176">
    <property type="term" value="F:amine binding"/>
    <property type="evidence" value="ECO:0007669"/>
    <property type="project" value="InterPro"/>
</dbReference>
<proteinExistence type="predicted"/>
<feature type="chain" id="PRO_5007285586" evidence="1">
    <location>
        <begin position="23"/>
        <end position="183"/>
    </location>
</feature>
<dbReference type="AlphaFoldDB" id="A0A131YN19"/>
<protein>
    <submittedName>
        <fullName evidence="2">Lipocalin</fullName>
    </submittedName>
</protein>
<dbReference type="Gene3D" id="2.40.128.20">
    <property type="match status" value="1"/>
</dbReference>
<dbReference type="GO" id="GO:0030682">
    <property type="term" value="P:symbiont-mediated perturbation of host defenses"/>
    <property type="evidence" value="ECO:0007669"/>
    <property type="project" value="InterPro"/>
</dbReference>
<organism evidence="2">
    <name type="scientific">Rhipicephalus appendiculatus</name>
    <name type="common">Brown ear tick</name>
    <dbReference type="NCBI Taxonomy" id="34631"/>
    <lineage>
        <taxon>Eukaryota</taxon>
        <taxon>Metazoa</taxon>
        <taxon>Ecdysozoa</taxon>
        <taxon>Arthropoda</taxon>
        <taxon>Chelicerata</taxon>
        <taxon>Arachnida</taxon>
        <taxon>Acari</taxon>
        <taxon>Parasitiformes</taxon>
        <taxon>Ixodida</taxon>
        <taxon>Ixodoidea</taxon>
        <taxon>Ixodidae</taxon>
        <taxon>Rhipicephalinae</taxon>
        <taxon>Rhipicephalus</taxon>
        <taxon>Rhipicephalus</taxon>
    </lineage>
</organism>
<dbReference type="SUPFAM" id="SSF50814">
    <property type="entry name" value="Lipocalins"/>
    <property type="match status" value="1"/>
</dbReference>
<feature type="signal peptide" evidence="1">
    <location>
        <begin position="1"/>
        <end position="22"/>
    </location>
</feature>
<reference evidence="2" key="1">
    <citation type="journal article" date="2016" name="Ticks Tick Borne Dis.">
        <title>De novo assembly and annotation of the salivary gland transcriptome of Rhipicephalus appendiculatus male and female ticks during blood feeding.</title>
        <authorList>
            <person name="de Castro M.H."/>
            <person name="de Klerk D."/>
            <person name="Pienaar R."/>
            <person name="Latif A.A."/>
            <person name="Rees D.J."/>
            <person name="Mans B.J."/>
        </authorList>
    </citation>
    <scope>NUCLEOTIDE SEQUENCE</scope>
    <source>
        <tissue evidence="2">Salivary glands</tissue>
    </source>
</reference>
<keyword evidence="1" id="KW-0732">Signal</keyword>
<dbReference type="InterPro" id="IPR002970">
    <property type="entry name" value="Tick_his-bd"/>
</dbReference>
<dbReference type="Pfam" id="PF02098">
    <property type="entry name" value="His_binding"/>
    <property type="match status" value="1"/>
</dbReference>